<dbReference type="KEGG" id="salf:SMD44_06741"/>
<accession>A0A1Z1WLK3</accession>
<name>A0A1Z1WLK3_9ACTN</name>
<evidence type="ECO:0000256" key="1">
    <source>
        <dbReference type="SAM" id="MobiDB-lite"/>
    </source>
</evidence>
<proteinExistence type="predicted"/>
<gene>
    <name evidence="2" type="ORF">SMD44_06741</name>
</gene>
<feature type="region of interest" description="Disordered" evidence="1">
    <location>
        <begin position="1"/>
        <end position="33"/>
    </location>
</feature>
<dbReference type="EMBL" id="CP021748">
    <property type="protein sequence ID" value="ARX87260.1"/>
    <property type="molecule type" value="Genomic_DNA"/>
</dbReference>
<protein>
    <submittedName>
        <fullName evidence="2">Uncharacterized protein</fullName>
    </submittedName>
</protein>
<feature type="compositionally biased region" description="Polar residues" evidence="1">
    <location>
        <begin position="19"/>
        <end position="33"/>
    </location>
</feature>
<sequence length="33" mass="3636">MRSRKLPSTHMPRAMSAPGMSSTQGDRTGTDTW</sequence>
<evidence type="ECO:0000313" key="3">
    <source>
        <dbReference type="Proteomes" id="UP000195880"/>
    </source>
</evidence>
<dbReference type="Proteomes" id="UP000195880">
    <property type="component" value="Chromosome"/>
</dbReference>
<keyword evidence="3" id="KW-1185">Reference proteome</keyword>
<dbReference type="AlphaFoldDB" id="A0A1Z1WLK3"/>
<organism evidence="2 3">
    <name type="scientific">Streptomyces alboflavus</name>
    <dbReference type="NCBI Taxonomy" id="67267"/>
    <lineage>
        <taxon>Bacteria</taxon>
        <taxon>Bacillati</taxon>
        <taxon>Actinomycetota</taxon>
        <taxon>Actinomycetes</taxon>
        <taxon>Kitasatosporales</taxon>
        <taxon>Streptomycetaceae</taxon>
        <taxon>Streptomyces</taxon>
    </lineage>
</organism>
<evidence type="ECO:0000313" key="2">
    <source>
        <dbReference type="EMBL" id="ARX87260.1"/>
    </source>
</evidence>
<reference evidence="2 3" key="1">
    <citation type="submission" date="2017-05" db="EMBL/GenBank/DDBJ databases">
        <title>Streptomyces alboflavus Genome sequencing and assembly.</title>
        <authorList>
            <person name="Wang Y."/>
            <person name="Du B."/>
            <person name="Ding Y."/>
            <person name="Liu H."/>
            <person name="Hou Q."/>
            <person name="Liu K."/>
            <person name="Wang C."/>
            <person name="Yao L."/>
        </authorList>
    </citation>
    <scope>NUCLEOTIDE SEQUENCE [LARGE SCALE GENOMIC DNA]</scope>
    <source>
        <strain evidence="2 3">MDJK44</strain>
    </source>
</reference>